<keyword evidence="3" id="KW-1185">Reference proteome</keyword>
<protein>
    <submittedName>
        <fullName evidence="2">Uncharacterized protein</fullName>
    </submittedName>
</protein>
<feature type="coiled-coil region" evidence="1">
    <location>
        <begin position="201"/>
        <end position="235"/>
    </location>
</feature>
<dbReference type="EMBL" id="CAJZBQ010000014">
    <property type="protein sequence ID" value="CAG9315987.1"/>
    <property type="molecule type" value="Genomic_DNA"/>
</dbReference>
<evidence type="ECO:0000256" key="1">
    <source>
        <dbReference type="SAM" id="Coils"/>
    </source>
</evidence>
<gene>
    <name evidence="2" type="ORF">BSTOLATCC_MIC14728</name>
</gene>
<feature type="coiled-coil region" evidence="1">
    <location>
        <begin position="689"/>
        <end position="716"/>
    </location>
</feature>
<accession>A0AAU9ISA4</accession>
<name>A0AAU9ISA4_9CILI</name>
<comment type="caution">
    <text evidence="2">The sequence shown here is derived from an EMBL/GenBank/DDBJ whole genome shotgun (WGS) entry which is preliminary data.</text>
</comment>
<sequence>MFESSNRSHSNPPIRDRTPQSLAQDTVSLRKQLNQKEYELYQRERATQLQDIENSQTVTQSGDRAQLMKRINALLIEVDKLNQDKQDLINELHSEKLHNEELQRKMKHSGKVKSVVDRNMQSDLKFEKEENNRLRHLLHTIEIERAELRSKLKDFEIAASSFGYEKQEYMAKLQQKIDHIAILEADNRMLTEKINIMQGKISTVEDECTKLMRERAEMRENISILEGEKGELNIRMHDEAVRMENYQISKNNETENMKWIHKRHCRLLASRNICKELERIVARRLNSALSEMSDTLKFCQNQVYGVGKIVANFEKCNTRMTKRLFDKWRGSLGWTNVQAIRLNLVEKLGNRGVLSKFFADWRTNFLYQQRCKQRHGIALSLIYKAFGKSNEHSVRARFLQWKYLFTYNNHKNLNFNTLAFRIFKGKIKHAFEKWTRFTDKMRFEQAKEDLSTDFAAVMLKGAYFRALKDLVFNKKYSRNLEEYQQQQADKLYQVNILHEMQRYTQNNNSKRYVMKRMMRRWTNKDLAKGFHTWKKEIKQKKTLDRLYKYFGVLDNAHMRTTKQKLFYAWKSYKLTQKLKAASDELAVEKPKRLELEQKLSYTHNESLRNSQIKVGRVLAKRFNVQVSSYFYQWKQVASTFYGSLPRVKKMLVYQYMGKLGKSFRLWKRQVINEDIIALCRKNEDTMAENSALAEHINNLEYALQSAQNDKNELVSKRMRNVILTIKNREISAALRAWARNALHISNVENAGHRLEKKLRELIFYQALDAIMAKSIAHKQQEAREKRLAHYVMIRWRNWLNTTFDAWKDYSRILQAFRRQLKKSQSRANQLNTQYVLSKWKNIIKAQKLQENINLQQNLKKNISNLSKALENKTQEHDLQVRANEKLSKNLRSQCRRRIIMAFLRCSQGSRRIYFDRWRDKIALKDSQIHHSDRLLRLWNKIKSRQAWRNWLQYIKRKIIHYSEEEITIHVAEKKQMKREHKGVRAGFQQQLKERENVIKTQQDNLGKKEQLVQFLLERGVKQFESEYSENKAAFAFKAMKDRFMRIKNTMASFTRRIEKMKMRKGLKKIKHAASENQKINSLRDLLLGAFKRYGVRYMKNAFDNWHRNAHKRNASRLETELANESSQHQILKSTHQAIRSRNRTRTFIQITNRTKKNLFDGWFGVVCKTRAIARANIKFQNQSKLIKLGFAVGQWYGHRDKALRRKHRDNIAAGNYMKIIISRIFGAWKRLHYEGKYLTDVFKLVGKRYYRDSISSGMAAIKSYAIAHAKHHEWNDRVKSGALARRLFSKTKTILGRGFRKWAECIKYREKMQHRFKGVLIRAWRRKLRRAWQLWEEHFVIKSTVEVTNKEGSVAIDNEILRNRVDILNQLITDEGIDRKYVENYILEREDLKSAIKRKKVNRLRMANGKENSSQDGNLAARMFLIWKMWVIKRKKIKRVAIRMQAYKRKGEVMKAFLTWKKGFPLVVNTVNKLTRRELYSLIAKMDRDLKTIEGKLENNHKDVVYLQTYANILQNNVRKGQNLALSLCNMNTHKSLFRGMIRWIMHTNLCKVHDLLSQLTSTEEQLFIIKSHLRGIEDENKSLIDENMELRQASLDGIAIADAFETLTKEREKLSVDLADRAATIKRLLEQNSQLMSKLKKAGLDESYATPERDFPKNVRY</sequence>
<proteinExistence type="predicted"/>
<feature type="coiled-coil region" evidence="1">
    <location>
        <begin position="813"/>
        <end position="875"/>
    </location>
</feature>
<keyword evidence="1" id="KW-0175">Coiled coil</keyword>
<evidence type="ECO:0000313" key="2">
    <source>
        <dbReference type="EMBL" id="CAG9315987.1"/>
    </source>
</evidence>
<organism evidence="2 3">
    <name type="scientific">Blepharisma stoltei</name>
    <dbReference type="NCBI Taxonomy" id="1481888"/>
    <lineage>
        <taxon>Eukaryota</taxon>
        <taxon>Sar</taxon>
        <taxon>Alveolata</taxon>
        <taxon>Ciliophora</taxon>
        <taxon>Postciliodesmatophora</taxon>
        <taxon>Heterotrichea</taxon>
        <taxon>Heterotrichida</taxon>
        <taxon>Blepharismidae</taxon>
        <taxon>Blepharisma</taxon>
    </lineage>
</organism>
<feature type="coiled-coil region" evidence="1">
    <location>
        <begin position="64"/>
        <end position="158"/>
    </location>
</feature>
<evidence type="ECO:0000313" key="3">
    <source>
        <dbReference type="Proteomes" id="UP001162131"/>
    </source>
</evidence>
<reference evidence="2" key="1">
    <citation type="submission" date="2021-09" db="EMBL/GenBank/DDBJ databases">
        <authorList>
            <consortium name="AG Swart"/>
            <person name="Singh M."/>
            <person name="Singh A."/>
            <person name="Seah K."/>
            <person name="Emmerich C."/>
        </authorList>
    </citation>
    <scope>NUCLEOTIDE SEQUENCE</scope>
    <source>
        <strain evidence="2">ATCC30299</strain>
    </source>
</reference>
<dbReference type="Proteomes" id="UP001162131">
    <property type="component" value="Unassembled WGS sequence"/>
</dbReference>